<sequence length="266" mass="30279">MAESSMRKIDRINEDRISELPLNIQEIILCFLRIQDATCIWSIYNMRILELVYVTSDFGQSIYHCPVLEKLTLIFCTTLFPINFSAPNLKCLHHIYDEKNFEYGLPRLHNLKEFSLPHQCLIVCALCVQLVLKYLAAGGSPNRLSKPLPYLKTLNMCDLNFSHLSEVSCVLCLIRSAPIILKLPHSVVSGGLKAELELIKFLLGHSPLLKRMSIHRSPKIKKDVAFALGGEILQYSRASSRVQIRELKDPVIIDGYDDVECDDIIH</sequence>
<comment type="caution">
    <text evidence="1">The sequence shown here is derived from an EMBL/GenBank/DDBJ whole genome shotgun (WGS) entry which is preliminary data.</text>
</comment>
<dbReference type="AlphaFoldDB" id="A0AAD8GVY7"/>
<evidence type="ECO:0000313" key="1">
    <source>
        <dbReference type="EMBL" id="KAK1355596.1"/>
    </source>
</evidence>
<reference evidence="1" key="1">
    <citation type="submission" date="2023-02" db="EMBL/GenBank/DDBJ databases">
        <title>Genome of toxic invasive species Heracleum sosnowskyi carries increased number of genes despite the absence of recent whole-genome duplications.</title>
        <authorList>
            <person name="Schelkunov M."/>
            <person name="Shtratnikova V."/>
            <person name="Makarenko M."/>
            <person name="Klepikova A."/>
            <person name="Omelchenko D."/>
            <person name="Novikova G."/>
            <person name="Obukhova E."/>
            <person name="Bogdanov V."/>
            <person name="Penin A."/>
            <person name="Logacheva M."/>
        </authorList>
    </citation>
    <scope>NUCLEOTIDE SEQUENCE</scope>
    <source>
        <strain evidence="1">Hsosn_3</strain>
        <tissue evidence="1">Leaf</tissue>
    </source>
</reference>
<reference evidence="1" key="2">
    <citation type="submission" date="2023-05" db="EMBL/GenBank/DDBJ databases">
        <authorList>
            <person name="Schelkunov M.I."/>
        </authorList>
    </citation>
    <scope>NUCLEOTIDE SEQUENCE</scope>
    <source>
        <strain evidence="1">Hsosn_3</strain>
        <tissue evidence="1">Leaf</tissue>
    </source>
</reference>
<dbReference type="EMBL" id="JAUIZM010000011">
    <property type="protein sequence ID" value="KAK1355596.1"/>
    <property type="molecule type" value="Genomic_DNA"/>
</dbReference>
<name>A0AAD8GVY7_9APIA</name>
<evidence type="ECO:0008006" key="3">
    <source>
        <dbReference type="Google" id="ProtNLM"/>
    </source>
</evidence>
<gene>
    <name evidence="1" type="ORF">POM88_048852</name>
</gene>
<keyword evidence="2" id="KW-1185">Reference proteome</keyword>
<accession>A0AAD8GVY7</accession>
<evidence type="ECO:0000313" key="2">
    <source>
        <dbReference type="Proteomes" id="UP001237642"/>
    </source>
</evidence>
<organism evidence="1 2">
    <name type="scientific">Heracleum sosnowskyi</name>
    <dbReference type="NCBI Taxonomy" id="360622"/>
    <lineage>
        <taxon>Eukaryota</taxon>
        <taxon>Viridiplantae</taxon>
        <taxon>Streptophyta</taxon>
        <taxon>Embryophyta</taxon>
        <taxon>Tracheophyta</taxon>
        <taxon>Spermatophyta</taxon>
        <taxon>Magnoliopsida</taxon>
        <taxon>eudicotyledons</taxon>
        <taxon>Gunneridae</taxon>
        <taxon>Pentapetalae</taxon>
        <taxon>asterids</taxon>
        <taxon>campanulids</taxon>
        <taxon>Apiales</taxon>
        <taxon>Apiaceae</taxon>
        <taxon>Apioideae</taxon>
        <taxon>apioid superclade</taxon>
        <taxon>Tordylieae</taxon>
        <taxon>Tordyliinae</taxon>
        <taxon>Heracleum</taxon>
    </lineage>
</organism>
<proteinExistence type="predicted"/>
<dbReference type="SUPFAM" id="SSF52047">
    <property type="entry name" value="RNI-like"/>
    <property type="match status" value="1"/>
</dbReference>
<protein>
    <recommendedName>
        <fullName evidence="3">FBD domain-containing protein</fullName>
    </recommendedName>
</protein>
<dbReference type="Proteomes" id="UP001237642">
    <property type="component" value="Unassembled WGS sequence"/>
</dbReference>